<dbReference type="AlphaFoldDB" id="A0A0C5BXU0"/>
<keyword evidence="2" id="KW-1185">Reference proteome</keyword>
<sequence>MKKIKLVIIFSLVILMGALIQFNLSLEANAQIKKYDGHSHSLKELLQERKIGDAFECPNPLHTLVLRPNSNWACVYPETASKLKWDVVLYTKSDSPIIIKSIFYDNSYHSISYQTSENVVNSVKFDNTEQYNNKGYKLEITITPYDNGEINIVIPSLESDIFPENYCFEFNKTLNSHFYFFLVDGQEALVKILDTSSKSMNVQFPYAQDAKLIEIILACHI</sequence>
<name>A0A0C5BXU0_9ARCH</name>
<accession>A0A0C5BXU0</accession>
<organism evidence="1 2">
    <name type="scientific">Nitrosopumilus piranensis</name>
    <dbReference type="NCBI Taxonomy" id="1582439"/>
    <lineage>
        <taxon>Archaea</taxon>
        <taxon>Nitrososphaerota</taxon>
        <taxon>Nitrososphaeria</taxon>
        <taxon>Nitrosopumilales</taxon>
        <taxon>Nitrosopumilaceae</taxon>
        <taxon>Nitrosopumilus</taxon>
    </lineage>
</organism>
<dbReference type="EMBL" id="CP010868">
    <property type="protein sequence ID" value="AJM93109.1"/>
    <property type="molecule type" value="Genomic_DNA"/>
</dbReference>
<dbReference type="HOGENOM" id="CLU_1248245_0_0_2"/>
<dbReference type="PATRIC" id="fig|1582439.9.peg.1960"/>
<dbReference type="Proteomes" id="UP000032027">
    <property type="component" value="Chromosome"/>
</dbReference>
<dbReference type="RefSeq" id="WP_148703825.1">
    <property type="nucleotide sequence ID" value="NZ_CP010868.1"/>
</dbReference>
<dbReference type="OrthoDB" id="387075at2157"/>
<protein>
    <submittedName>
        <fullName evidence="1">Uncharacterized protein</fullName>
    </submittedName>
</protein>
<reference evidence="1 2" key="2">
    <citation type="journal article" date="2016" name="ISME J.">
        <title>Physiological and genomic characterization of two novel marine thaumarchaeal strains indicates niche differentiation.</title>
        <authorList>
            <person name="Bayer B."/>
            <person name="Vojvoda J."/>
            <person name="Offre P."/>
            <person name="Alves R.J."/>
            <person name="Elisabeth N.H."/>
            <person name="Garcia J.A."/>
            <person name="Volland J.M."/>
            <person name="Srivastava A."/>
            <person name="Schleper C."/>
            <person name="Herndl G.J."/>
        </authorList>
    </citation>
    <scope>NUCLEOTIDE SEQUENCE [LARGE SCALE GENOMIC DNA]</scope>
    <source>
        <strain evidence="1 2">D3C</strain>
    </source>
</reference>
<reference evidence="2" key="1">
    <citation type="submission" date="2015-02" db="EMBL/GenBank/DDBJ databases">
        <title>Characterization of two novel Thaumarchaeota isolated from the Northern Adriatic Sea.</title>
        <authorList>
            <person name="Bayer B."/>
            <person name="Vojvoda J."/>
            <person name="Offre P."/>
            <person name="Srivastava A."/>
            <person name="Elisabeth N."/>
            <person name="Garcia J.A.L."/>
            <person name="Schleper C."/>
            <person name="Herndl G.J."/>
        </authorList>
    </citation>
    <scope>NUCLEOTIDE SEQUENCE [LARGE SCALE GENOMIC DNA]</scope>
    <source>
        <strain evidence="2">D3C</strain>
    </source>
</reference>
<reference evidence="1 2" key="3">
    <citation type="journal article" date="2019" name="Int. J. Syst. Evol. Microbiol.">
        <title>Nitrosopumilus adriaticus sp. nov. and Nitrosopumilus piranensis sp. nov., two ammonia-oxidizing archaea from the Adriatic Sea and members of the class Nitrososphaeria.</title>
        <authorList>
            <person name="Bayer B."/>
            <person name="Vojvoda J."/>
            <person name="Reinthaler T."/>
            <person name="Reyes C."/>
            <person name="Pinto M."/>
            <person name="Herndl G.J."/>
        </authorList>
    </citation>
    <scope>NUCLEOTIDE SEQUENCE [LARGE SCALE GENOMIC DNA]</scope>
    <source>
        <strain evidence="1 2">D3C</strain>
    </source>
</reference>
<dbReference type="STRING" id="1582439.NPIRD3C_1899"/>
<gene>
    <name evidence="1" type="ORF">NPIRD3C_1899</name>
</gene>
<proteinExistence type="predicted"/>
<dbReference type="GeneID" id="41600979"/>
<evidence type="ECO:0000313" key="1">
    <source>
        <dbReference type="EMBL" id="AJM93109.1"/>
    </source>
</evidence>
<evidence type="ECO:0000313" key="2">
    <source>
        <dbReference type="Proteomes" id="UP000032027"/>
    </source>
</evidence>
<dbReference type="KEGG" id="nid:NPIRD3C_1899"/>